<protein>
    <submittedName>
        <fullName evidence="1">Cycloisomerase</fullName>
    </submittedName>
</protein>
<name>A0ABZ2B6K0_9HYPH</name>
<dbReference type="SUPFAM" id="SSF75011">
    <property type="entry name" value="3-carboxy-cis,cis-mucoante lactonizing enzyme"/>
    <property type="match status" value="1"/>
</dbReference>
<organism evidence="1 2">
    <name type="scientific">Sinorhizobium chiapasense</name>
    <dbReference type="NCBI Taxonomy" id="501572"/>
    <lineage>
        <taxon>Bacteria</taxon>
        <taxon>Pseudomonadati</taxon>
        <taxon>Pseudomonadota</taxon>
        <taxon>Alphaproteobacteria</taxon>
        <taxon>Hyphomicrobiales</taxon>
        <taxon>Rhizobiaceae</taxon>
        <taxon>Sinorhizobium/Ensifer group</taxon>
        <taxon>Sinorhizobium</taxon>
    </lineage>
</organism>
<gene>
    <name evidence="1" type="ORF">RB548_10840</name>
</gene>
<evidence type="ECO:0000313" key="2">
    <source>
        <dbReference type="Proteomes" id="UP001432360"/>
    </source>
</evidence>
<dbReference type="RefSeq" id="WP_331371326.1">
    <property type="nucleotide sequence ID" value="NZ_CP133148.1"/>
</dbReference>
<accession>A0ABZ2B6K0</accession>
<reference evidence="1" key="1">
    <citation type="submission" date="2023-08" db="EMBL/GenBank/DDBJ databases">
        <title>Complete genome sequence of Sinorhizobium chiapanecum ITTG S70 isolated from Acaciella angustissima nodules in Chiapas-Mexico.</title>
        <authorList>
            <person name="Rincon-Rosales R."/>
            <person name="Rogel M.A."/>
            <person name="Rincon-Medina C.I."/>
            <person name="Guerrero G."/>
            <person name="Manzano-Gomez L.A."/>
            <person name="Lopez-Lopez A."/>
            <person name="Rincon Molina F.A."/>
            <person name="Martinez-Romero E."/>
        </authorList>
    </citation>
    <scope>NUCLEOTIDE SEQUENCE</scope>
    <source>
        <strain evidence="1">ITTG S70</strain>
    </source>
</reference>
<dbReference type="Proteomes" id="UP001432360">
    <property type="component" value="Chromosome"/>
</dbReference>
<sequence>MRAGIILLSAGFALAAGIVIADVAAPGRPIAAERVREFAVPEANQGVGVDADHFYAVDNRAIAKYGKAGRERIAVFEGQKDGPFKHLNSAVVVGGEIYAAHSNFPDWPAANSVEVFDPATMQHVGTHALGIDRGFLTWLDYHDGSWWGAFANYNRIFDRSPFAYGNRDNTQVVRFGHDWRIAEAWVLPDEVLEKFGDMSNSGGSWGPDGRLYLTGHDAAEAYVMERPETGSVLKWVATVPLKNTGQGIAWDRSTPDVLYGIRRGEGRADNRVTANRIVLGPQTTGSQGATDERVAVGASRRSDAARSYPCLISSTLTSPSAVTVQAMVAARGSMPPWRR</sequence>
<evidence type="ECO:0000313" key="1">
    <source>
        <dbReference type="EMBL" id="WVT02040.1"/>
    </source>
</evidence>
<dbReference type="EMBL" id="CP133148">
    <property type="protein sequence ID" value="WVT02040.1"/>
    <property type="molecule type" value="Genomic_DNA"/>
</dbReference>
<keyword evidence="2" id="KW-1185">Reference proteome</keyword>
<proteinExistence type="predicted"/>